<evidence type="ECO:0000313" key="3">
    <source>
        <dbReference type="Proteomes" id="UP001162156"/>
    </source>
</evidence>
<organism evidence="2 3">
    <name type="scientific">Rhamnusium bicolor</name>
    <dbReference type="NCBI Taxonomy" id="1586634"/>
    <lineage>
        <taxon>Eukaryota</taxon>
        <taxon>Metazoa</taxon>
        <taxon>Ecdysozoa</taxon>
        <taxon>Arthropoda</taxon>
        <taxon>Hexapoda</taxon>
        <taxon>Insecta</taxon>
        <taxon>Pterygota</taxon>
        <taxon>Neoptera</taxon>
        <taxon>Endopterygota</taxon>
        <taxon>Coleoptera</taxon>
        <taxon>Polyphaga</taxon>
        <taxon>Cucujiformia</taxon>
        <taxon>Chrysomeloidea</taxon>
        <taxon>Cerambycidae</taxon>
        <taxon>Lepturinae</taxon>
        <taxon>Rhagiini</taxon>
        <taxon>Rhamnusium</taxon>
    </lineage>
</organism>
<evidence type="ECO:0000256" key="1">
    <source>
        <dbReference type="SAM" id="MobiDB-lite"/>
    </source>
</evidence>
<protein>
    <submittedName>
        <fullName evidence="2">Uncharacterized protein</fullName>
    </submittedName>
</protein>
<comment type="caution">
    <text evidence="2">The sequence shown here is derived from an EMBL/GenBank/DDBJ whole genome shotgun (WGS) entry which is preliminary data.</text>
</comment>
<evidence type="ECO:0000313" key="2">
    <source>
        <dbReference type="EMBL" id="KAJ8962967.1"/>
    </source>
</evidence>
<reference evidence="2" key="1">
    <citation type="journal article" date="2023" name="Insect Mol. Biol.">
        <title>Genome sequencing provides insights into the evolution of gene families encoding plant cell wall-degrading enzymes in longhorned beetles.</title>
        <authorList>
            <person name="Shin N.R."/>
            <person name="Okamura Y."/>
            <person name="Kirsch R."/>
            <person name="Pauchet Y."/>
        </authorList>
    </citation>
    <scope>NUCLEOTIDE SEQUENCE</scope>
    <source>
        <strain evidence="2">RBIC_L_NR</strain>
    </source>
</reference>
<feature type="region of interest" description="Disordered" evidence="1">
    <location>
        <begin position="1"/>
        <end position="61"/>
    </location>
</feature>
<feature type="region of interest" description="Disordered" evidence="1">
    <location>
        <begin position="82"/>
        <end position="130"/>
    </location>
</feature>
<keyword evidence="3" id="KW-1185">Reference proteome</keyword>
<dbReference type="AlphaFoldDB" id="A0AAV8ZI28"/>
<dbReference type="EMBL" id="JANEYF010001578">
    <property type="protein sequence ID" value="KAJ8962967.1"/>
    <property type="molecule type" value="Genomic_DNA"/>
</dbReference>
<proteinExistence type="predicted"/>
<accession>A0AAV8ZI28</accession>
<gene>
    <name evidence="2" type="ORF">NQ314_005684</name>
</gene>
<feature type="compositionally biased region" description="Basic and acidic residues" evidence="1">
    <location>
        <begin position="112"/>
        <end position="130"/>
    </location>
</feature>
<sequence length="130" mass="14616">MDRPQQTGFKKSRICPLNENIFPDSEFPPSYVTDRPAPANGDGNFTDHNENSPTINENPPAIHENLPVINENPLSASVLLSPEQVRPVPKPGPQNIRRGRKKRQTAILTDTPIREALKQEKEKAKEKKTM</sequence>
<name>A0AAV8ZI28_9CUCU</name>
<dbReference type="Proteomes" id="UP001162156">
    <property type="component" value="Unassembled WGS sequence"/>
</dbReference>